<gene>
    <name evidence="2" type="ORF">HNV10_06405</name>
</gene>
<feature type="domain" description="Beta-lactamase-related" evidence="1">
    <location>
        <begin position="75"/>
        <end position="332"/>
    </location>
</feature>
<evidence type="ECO:0000313" key="3">
    <source>
        <dbReference type="Proteomes" id="UP000805085"/>
    </source>
</evidence>
<evidence type="ECO:0000313" key="2">
    <source>
        <dbReference type="EMBL" id="NRD22864.1"/>
    </source>
</evidence>
<name>A0ABX2E506_9FLAO</name>
<dbReference type="PANTHER" id="PTHR43283">
    <property type="entry name" value="BETA-LACTAMASE-RELATED"/>
    <property type="match status" value="1"/>
</dbReference>
<comment type="caution">
    <text evidence="2">The sequence shown here is derived from an EMBL/GenBank/DDBJ whole genome shotgun (WGS) entry which is preliminary data.</text>
</comment>
<protein>
    <submittedName>
        <fullName evidence="2">Serine hydrolase</fullName>
    </submittedName>
</protein>
<organism evidence="2 3">
    <name type="scientific">Winogradskyella litoriviva</name>
    <dbReference type="NCBI Taxonomy" id="1220182"/>
    <lineage>
        <taxon>Bacteria</taxon>
        <taxon>Pseudomonadati</taxon>
        <taxon>Bacteroidota</taxon>
        <taxon>Flavobacteriia</taxon>
        <taxon>Flavobacteriales</taxon>
        <taxon>Flavobacteriaceae</taxon>
        <taxon>Winogradskyella</taxon>
    </lineage>
</organism>
<dbReference type="Pfam" id="PF00144">
    <property type="entry name" value="Beta-lactamase"/>
    <property type="match status" value="1"/>
</dbReference>
<accession>A0ABX2E506</accession>
<reference evidence="2 3" key="1">
    <citation type="journal article" date="2015" name="Int. J. Syst. Evol. Microbiol.">
        <title>Winogradskyella litoriviva sp. nov., isolated from coastal seawater.</title>
        <authorList>
            <person name="Nedashkovskaya O.I."/>
            <person name="Kukhlevskiy A.D."/>
            <person name="Zhukova N.V."/>
            <person name="Kim S.J."/>
            <person name="Rhee S.K."/>
            <person name="Mikhailov V.V."/>
        </authorList>
    </citation>
    <scope>NUCLEOTIDE SEQUENCE [LARGE SCALE GENOMIC DNA]</scope>
    <source>
        <strain evidence="2 3">KMM6491</strain>
    </source>
</reference>
<dbReference type="Proteomes" id="UP000805085">
    <property type="component" value="Unassembled WGS sequence"/>
</dbReference>
<sequence>MKSLQLLSFFFCFCLIVSCSSDSDSSDDEDSQTEDIYFPPLDSDTWETESISELNWNENQLQPLLDFLEEKNTRSFMILHNGKIVVEEYMNGHNANSTWYWASAGKTLTTATSGIAEQEGFIDINNKVSDYLGTGWTSATLDKENLITCKHLLTMTSGLDDSAGDDVSPSNLQYLADAGERWAYHNVYVKMQDVVAEATNQTWSNYFDAKLKTPIGMNGSWLALGDLSVYWSNTRSMARFGLLTFANGMWEDEQIINNNYLTEATNTSQDINLAYGYLWWLNGKSTYHLPQTQFEFAGKLITDAPNDMFAALGKNDQKIYIVPSKKIVVIRMGESADDENFGLSSFDNELWLKINNLISD</sequence>
<proteinExistence type="predicted"/>
<evidence type="ECO:0000259" key="1">
    <source>
        <dbReference type="Pfam" id="PF00144"/>
    </source>
</evidence>
<dbReference type="SUPFAM" id="SSF56601">
    <property type="entry name" value="beta-lactamase/transpeptidase-like"/>
    <property type="match status" value="1"/>
</dbReference>
<dbReference type="Gene3D" id="3.40.710.10">
    <property type="entry name" value="DD-peptidase/beta-lactamase superfamily"/>
    <property type="match status" value="1"/>
</dbReference>
<dbReference type="InterPro" id="IPR001466">
    <property type="entry name" value="Beta-lactam-related"/>
</dbReference>
<dbReference type="RefSeq" id="WP_173300493.1">
    <property type="nucleotide sequence ID" value="NZ_JABRWQ010000002.1"/>
</dbReference>
<dbReference type="PROSITE" id="PS51257">
    <property type="entry name" value="PROKAR_LIPOPROTEIN"/>
    <property type="match status" value="1"/>
</dbReference>
<keyword evidence="3" id="KW-1185">Reference proteome</keyword>
<dbReference type="GO" id="GO:0016787">
    <property type="term" value="F:hydrolase activity"/>
    <property type="evidence" value="ECO:0007669"/>
    <property type="project" value="UniProtKB-KW"/>
</dbReference>
<dbReference type="EMBL" id="JABRWQ010000002">
    <property type="protein sequence ID" value="NRD22864.1"/>
    <property type="molecule type" value="Genomic_DNA"/>
</dbReference>
<keyword evidence="2" id="KW-0378">Hydrolase</keyword>
<dbReference type="InterPro" id="IPR012338">
    <property type="entry name" value="Beta-lactam/transpept-like"/>
</dbReference>
<dbReference type="InterPro" id="IPR050789">
    <property type="entry name" value="Diverse_Enzym_Activities"/>
</dbReference>
<dbReference type="PANTHER" id="PTHR43283:SF7">
    <property type="entry name" value="BETA-LACTAMASE-RELATED DOMAIN-CONTAINING PROTEIN"/>
    <property type="match status" value="1"/>
</dbReference>